<evidence type="ECO:0000313" key="3">
    <source>
        <dbReference type="EMBL" id="KAF4377276.1"/>
    </source>
</evidence>
<gene>
    <name evidence="3" type="ORF">F8388_012377</name>
    <name evidence="2" type="ORF">G4B88_007197</name>
</gene>
<sequence>MFLKKLNKSKSRQYVIELHLNLIHEQDAKTCVEGTVSIRKERSSLGAHLARNSKGEVIAAFAKSYLGMMPSRTTKAWALLHALTWCKDHQIKIHEVKADCLNLA</sequence>
<keyword evidence="5" id="KW-1185">Reference proteome</keyword>
<dbReference type="EMBL" id="JAATIQ010000593">
    <property type="protein sequence ID" value="KAF4350600.1"/>
    <property type="molecule type" value="Genomic_DNA"/>
</dbReference>
<dbReference type="EMBL" id="JAATIP010000081">
    <property type="protein sequence ID" value="KAF4377276.1"/>
    <property type="molecule type" value="Genomic_DNA"/>
</dbReference>
<dbReference type="InterPro" id="IPR002156">
    <property type="entry name" value="RNaseH_domain"/>
</dbReference>
<evidence type="ECO:0000313" key="4">
    <source>
        <dbReference type="Proteomes" id="UP000525078"/>
    </source>
</evidence>
<reference evidence="4 5" key="1">
    <citation type="journal article" date="2020" name="bioRxiv">
        <title>Sequence and annotation of 42 cannabis genomes reveals extensive copy number variation in cannabinoid synthesis and pathogen resistance genes.</title>
        <authorList>
            <person name="Mckernan K.J."/>
            <person name="Helbert Y."/>
            <person name="Kane L.T."/>
            <person name="Ebling H."/>
            <person name="Zhang L."/>
            <person name="Liu B."/>
            <person name="Eaton Z."/>
            <person name="Mclaughlin S."/>
            <person name="Kingan S."/>
            <person name="Baybayan P."/>
            <person name="Concepcion G."/>
            <person name="Jordan M."/>
            <person name="Riva A."/>
            <person name="Barbazuk W."/>
            <person name="Harkins T."/>
        </authorList>
    </citation>
    <scope>NUCLEOTIDE SEQUENCE [LARGE SCALE GENOMIC DNA]</scope>
    <source>
        <strain evidence="4 5">cv. Jamaican Lion 4</strain>
        <strain evidence="2">Father</strain>
        <strain evidence="3">Mother</strain>
        <tissue evidence="2">Leaf</tissue>
    </source>
</reference>
<evidence type="ECO:0000259" key="1">
    <source>
        <dbReference type="Pfam" id="PF13456"/>
    </source>
</evidence>
<organism evidence="2 5">
    <name type="scientific">Cannabis sativa</name>
    <name type="common">Hemp</name>
    <name type="synonym">Marijuana</name>
    <dbReference type="NCBI Taxonomy" id="3483"/>
    <lineage>
        <taxon>Eukaryota</taxon>
        <taxon>Viridiplantae</taxon>
        <taxon>Streptophyta</taxon>
        <taxon>Embryophyta</taxon>
        <taxon>Tracheophyta</taxon>
        <taxon>Spermatophyta</taxon>
        <taxon>Magnoliopsida</taxon>
        <taxon>eudicotyledons</taxon>
        <taxon>Gunneridae</taxon>
        <taxon>Pentapetalae</taxon>
        <taxon>rosids</taxon>
        <taxon>fabids</taxon>
        <taxon>Rosales</taxon>
        <taxon>Cannabaceae</taxon>
        <taxon>Cannabis</taxon>
    </lineage>
</organism>
<dbReference type="Pfam" id="PF13456">
    <property type="entry name" value="RVT_3"/>
    <property type="match status" value="1"/>
</dbReference>
<evidence type="ECO:0000313" key="2">
    <source>
        <dbReference type="EMBL" id="KAF4350600.1"/>
    </source>
</evidence>
<protein>
    <recommendedName>
        <fullName evidence="1">RNase H type-1 domain-containing protein</fullName>
    </recommendedName>
</protein>
<dbReference type="Proteomes" id="UP000525078">
    <property type="component" value="Unassembled WGS sequence"/>
</dbReference>
<dbReference type="GO" id="GO:0004523">
    <property type="term" value="F:RNA-DNA hybrid ribonuclease activity"/>
    <property type="evidence" value="ECO:0007669"/>
    <property type="project" value="InterPro"/>
</dbReference>
<dbReference type="Proteomes" id="UP000583929">
    <property type="component" value="Unassembled WGS sequence"/>
</dbReference>
<proteinExistence type="predicted"/>
<dbReference type="GO" id="GO:0003676">
    <property type="term" value="F:nucleic acid binding"/>
    <property type="evidence" value="ECO:0007669"/>
    <property type="project" value="InterPro"/>
</dbReference>
<feature type="domain" description="RNase H type-1" evidence="1">
    <location>
        <begin position="33"/>
        <end position="103"/>
    </location>
</feature>
<name>A0A7J6DYA3_CANSA</name>
<dbReference type="AlphaFoldDB" id="A0A7J6DYA3"/>
<accession>A0A7J6DYA3</accession>
<evidence type="ECO:0000313" key="5">
    <source>
        <dbReference type="Proteomes" id="UP000583929"/>
    </source>
</evidence>
<comment type="caution">
    <text evidence="2">The sequence shown here is derived from an EMBL/GenBank/DDBJ whole genome shotgun (WGS) entry which is preliminary data.</text>
</comment>